<comment type="caution">
    <text evidence="1">The sequence shown here is derived from an EMBL/GenBank/DDBJ whole genome shotgun (WGS) entry which is preliminary data.</text>
</comment>
<evidence type="ECO:0000313" key="1">
    <source>
        <dbReference type="EMBL" id="KAJ9113931.1"/>
    </source>
</evidence>
<evidence type="ECO:0000313" key="2">
    <source>
        <dbReference type="Proteomes" id="UP001241377"/>
    </source>
</evidence>
<reference evidence="1" key="1">
    <citation type="submission" date="2023-04" db="EMBL/GenBank/DDBJ databases">
        <title>Draft Genome sequencing of Naganishia species isolated from polar environments using Oxford Nanopore Technology.</title>
        <authorList>
            <person name="Leo P."/>
            <person name="Venkateswaran K."/>
        </authorList>
    </citation>
    <scope>NUCLEOTIDE SEQUENCE</scope>
    <source>
        <strain evidence="1">MNA-CCFEE 5261</strain>
    </source>
</reference>
<dbReference type="EMBL" id="JASBWR010000001">
    <property type="protein sequence ID" value="KAJ9113931.1"/>
    <property type="molecule type" value="Genomic_DNA"/>
</dbReference>
<keyword evidence="2" id="KW-1185">Reference proteome</keyword>
<accession>A0ACC2WRA3</accession>
<organism evidence="1 2">
    <name type="scientific">Naganishia cerealis</name>
    <dbReference type="NCBI Taxonomy" id="610337"/>
    <lineage>
        <taxon>Eukaryota</taxon>
        <taxon>Fungi</taxon>
        <taxon>Dikarya</taxon>
        <taxon>Basidiomycota</taxon>
        <taxon>Agaricomycotina</taxon>
        <taxon>Tremellomycetes</taxon>
        <taxon>Filobasidiales</taxon>
        <taxon>Filobasidiaceae</taxon>
        <taxon>Naganishia</taxon>
    </lineage>
</organism>
<dbReference type="Proteomes" id="UP001241377">
    <property type="component" value="Unassembled WGS sequence"/>
</dbReference>
<proteinExistence type="predicted"/>
<gene>
    <name evidence="1" type="ORF">QFC19_000126</name>
</gene>
<sequence>MATPPMPQPNRFSSNVSEASYASDYQGNFTAPGVRPKAAQNYGNPVRQNQGTATTGTGVFMWNDKDDEMDDALHTPDPAGKDLNHFNLWSARGWLNTATIFILLAGLIMLFGGFPIIVHFKDDRKDEGSATSGFNLGGINSTGQVPQLGNFPSLIDPDTPPDAYTRKGFDGSEYTLAFSDEFNVAGRTFFPGDDPYWEGVDLHYWPTGDFEWYDPSAITTRDGSLVITLTEEPIHDLNFKSGMLQSWNKLCFSHGVYIEAYTYDTCDIGTLPNQTYVNGTGPEAALTSNQGGSLSYLPGQRLSRCTCSGEDHPGPKLSDGTLRGRAAPEIDVIEAQIEVSLATGEMSQSLQLAPYDAAYWPFNTTADYQFYDTSITKWNSYRGGIFQQAVSALTYVPNNVYQNTSKDFNTYGLEWYADTNNRENGYIAWVANGVRSWTVHASAIRANPLTEIGPRIIPEEPMYLIMNFGMSNNFQSVTFSQLNFPNEMHVDYIRVWTKDGLGTVGCSPEDYPTAEYIAAHENAYTKASHAEDAKESSGDRPSPLSSPTESQGFAAKLFRRWIGSSPTESPQIKLSETLAGTTSSVQGGTSSSQHKLEVPELRSPTPRLQVYNLGVTKNKQSSGNDSPSARISRLALRRQLKRTQTQGSKPGSRSRAQPGSEHRAGDPIIPHMRTQMRDEARKRHEEREQIFATLKSALPENAEVASKNGKGAKGFIPEINGHDDLESEEVPGDIVDVYNFPPSIENIPRRDQFAAHRLPGYVTASEDKDLLNLAKQHQLKYYGSTSTLTAALSQIYFLISGFRPVNTSNLSQVFADELHDQSVESSANDIRYSPRQGRVMEKMVTSDEKEMSRFMVSSPDSAVPESEQNQREAYHYSKLDCYDQRLPGNGTFDIKTRAALVIRHDRANYEASLQNNIWLCLKESFEKEFYDMSRSAFLKYSMQVRIGNMDGIFVAYHNTARIFGFQYISLAEMDSILHGSPEMGAQAFKLAVTLFETILEQATAIYPNQTFNLVLEAVKGDFGHLNIFVTPEIPNAETPIVHFKLSVKNTLDGQPVKGPVDFASIPFKRHNRVSWTVEYDLSKNHTTEAAVRRAESELQSARHKIGKMASLSLPAGKTKKDMESREKTSPTKALEQAVTKEGDIDQPIDRSKIEILPVPSRPAVYVKWKEPDSHVLRMREMAKRSGRQYTQRILRAGVKGKKPVVYRDHV</sequence>
<name>A0ACC2WRA3_9TREE</name>
<protein>
    <submittedName>
        <fullName evidence="1">Uncharacterized protein</fullName>
    </submittedName>
</protein>